<name>A0A316JD82_9HYPH</name>
<comment type="caution">
    <text evidence="3">The sequence shown here is derived from an EMBL/GenBank/DDBJ whole genome shotgun (WGS) entry which is preliminary data.</text>
</comment>
<dbReference type="OrthoDB" id="9796962at2"/>
<dbReference type="Gene3D" id="2.60.40.2230">
    <property type="entry name" value="Uncharacterised protein YcnI-like PF07987, DUF1775"/>
    <property type="match status" value="1"/>
</dbReference>
<sequence>MKNHQFFASAISVLALCASAGLASAHSSLEQKEAKAGSFYKAVIRIPHGCDGKATTAVKVDLPEGFISAQPQPKAGWKVKTTKSDYAQAYKVHGKDVASGVRRVVWSDGELPSDYYDEFVVVGQLASFDKNTVLSFPVTQSCGADASVAWTQIAQEGQDPHALAHPAPQLHVVASADDHADHGNHGSHGSHGDHAAAAIKVGELAISNPSVRAMVPGAKVAGGFLTITNEGKEADRLVSASTGGVKRVEIHEMTMEKQVMKMRKLDNGLELPAGETVELKSGGYHLMFIQPEHAYKEGENITVTLEFEKAGKVEVDFPVTAQSGKSGDHSHH</sequence>
<dbReference type="Gene3D" id="2.60.40.1890">
    <property type="entry name" value="PCu(A)C copper chaperone"/>
    <property type="match status" value="1"/>
</dbReference>
<gene>
    <name evidence="3" type="ORF">DKP76_02270</name>
</gene>
<evidence type="ECO:0000259" key="2">
    <source>
        <dbReference type="Pfam" id="PF07987"/>
    </source>
</evidence>
<accession>A0A316JD82</accession>
<dbReference type="EMBL" id="QGDB01000001">
    <property type="protein sequence ID" value="PWL19396.1"/>
    <property type="molecule type" value="Genomic_DNA"/>
</dbReference>
<dbReference type="PANTHER" id="PTHR36302:SF1">
    <property type="entry name" value="COPPER CHAPERONE PCU(A)C"/>
    <property type="match status" value="1"/>
</dbReference>
<evidence type="ECO:0000256" key="1">
    <source>
        <dbReference type="SAM" id="SignalP"/>
    </source>
</evidence>
<feature type="domain" description="YncI copper-binding" evidence="2">
    <location>
        <begin position="26"/>
        <end position="172"/>
    </location>
</feature>
<dbReference type="InterPro" id="IPR012533">
    <property type="entry name" value="YcnI-copper_dom"/>
</dbReference>
<dbReference type="CDD" id="cd08545">
    <property type="entry name" value="YcnI_like"/>
    <property type="match status" value="1"/>
</dbReference>
<protein>
    <recommendedName>
        <fullName evidence="2">YncI copper-binding domain-containing protein</fullName>
    </recommendedName>
</protein>
<keyword evidence="4" id="KW-1185">Reference proteome</keyword>
<dbReference type="Proteomes" id="UP000245865">
    <property type="component" value="Unassembled WGS sequence"/>
</dbReference>
<evidence type="ECO:0000313" key="4">
    <source>
        <dbReference type="Proteomes" id="UP000245865"/>
    </source>
</evidence>
<organism evidence="3 4">
    <name type="scientific">Falsochrobactrum shanghaiense</name>
    <dbReference type="NCBI Taxonomy" id="2201899"/>
    <lineage>
        <taxon>Bacteria</taxon>
        <taxon>Pseudomonadati</taxon>
        <taxon>Pseudomonadota</taxon>
        <taxon>Alphaproteobacteria</taxon>
        <taxon>Hyphomicrobiales</taxon>
        <taxon>Brucellaceae</taxon>
        <taxon>Falsochrobactrum</taxon>
    </lineage>
</organism>
<reference evidence="3 4" key="1">
    <citation type="submission" date="2018-05" db="EMBL/GenBank/DDBJ databases">
        <title>Comparative genomic sequence analysis between strain HN4 and CCM 8460T (Falsochrobactrum ovis) will provide more evidence to prove that HN4 is a new species of Falsochrobactrum.</title>
        <authorList>
            <person name="Lyu W."/>
            <person name="Sun L."/>
            <person name="Yao L."/>
        </authorList>
    </citation>
    <scope>NUCLEOTIDE SEQUENCE [LARGE SCALE GENOMIC DNA]</scope>
    <source>
        <strain evidence="3 4">HN4</strain>
    </source>
</reference>
<feature type="signal peptide" evidence="1">
    <location>
        <begin position="1"/>
        <end position="25"/>
    </location>
</feature>
<feature type="chain" id="PRO_5016415765" description="YncI copper-binding domain-containing protein" evidence="1">
    <location>
        <begin position="26"/>
        <end position="332"/>
    </location>
</feature>
<dbReference type="InterPro" id="IPR036182">
    <property type="entry name" value="PCuAC_sf"/>
</dbReference>
<dbReference type="PANTHER" id="PTHR36302">
    <property type="entry name" value="BLR7088 PROTEIN"/>
    <property type="match status" value="1"/>
</dbReference>
<dbReference type="Pfam" id="PF07987">
    <property type="entry name" value="DUF1775"/>
    <property type="match status" value="1"/>
</dbReference>
<dbReference type="InterPro" id="IPR021174">
    <property type="entry name" value="UCP037139"/>
</dbReference>
<dbReference type="Pfam" id="PF04314">
    <property type="entry name" value="PCuAC"/>
    <property type="match status" value="1"/>
</dbReference>
<dbReference type="SUPFAM" id="SSF110087">
    <property type="entry name" value="DR1885-like metal-binding protein"/>
    <property type="match status" value="1"/>
</dbReference>
<dbReference type="PIRSF" id="PIRSF037139">
    <property type="entry name" value="UCP037139"/>
    <property type="match status" value="1"/>
</dbReference>
<keyword evidence="1" id="KW-0732">Signal</keyword>
<evidence type="ECO:0000313" key="3">
    <source>
        <dbReference type="EMBL" id="PWL19396.1"/>
    </source>
</evidence>
<dbReference type="AlphaFoldDB" id="A0A316JD82"/>
<dbReference type="InterPro" id="IPR007410">
    <property type="entry name" value="LpqE-like"/>
</dbReference>
<proteinExistence type="predicted"/>
<dbReference type="InterPro" id="IPR058248">
    <property type="entry name" value="Lxx211020-like"/>
</dbReference>
<dbReference type="RefSeq" id="WP_109704786.1">
    <property type="nucleotide sequence ID" value="NZ_QGDB01000001.1"/>
</dbReference>
<dbReference type="InterPro" id="IPR038507">
    <property type="entry name" value="YcnI-like_sf"/>
</dbReference>